<keyword evidence="13" id="KW-1185">Reference proteome</keyword>
<evidence type="ECO:0000256" key="7">
    <source>
        <dbReference type="ARBA" id="ARBA00049183"/>
    </source>
</evidence>
<dbReference type="UniPathway" id="UPA00958"/>
<dbReference type="GO" id="GO:0009245">
    <property type="term" value="P:lipid A biosynthetic process"/>
    <property type="evidence" value="ECO:0007669"/>
    <property type="project" value="TreeGrafter"/>
</dbReference>
<keyword evidence="5 12" id="KW-0808">Transferase</keyword>
<dbReference type="EC" id="2.4.99.12" evidence="3"/>
<dbReference type="Proteomes" id="UP000004949">
    <property type="component" value="Unassembled WGS sequence"/>
</dbReference>
<dbReference type="SUPFAM" id="SSF53756">
    <property type="entry name" value="UDP-Glycosyltransferase/glycogen phosphorylase"/>
    <property type="match status" value="1"/>
</dbReference>
<dbReference type="Pfam" id="PF04028">
    <property type="entry name" value="DUF374"/>
    <property type="match status" value="1"/>
</dbReference>
<dbReference type="Pfam" id="PF04413">
    <property type="entry name" value="Glycos_transf_N"/>
    <property type="match status" value="1"/>
</dbReference>
<organism evidence="12 13">
    <name type="scientific">Gluconobacter morbifer G707</name>
    <dbReference type="NCBI Taxonomy" id="1088869"/>
    <lineage>
        <taxon>Bacteria</taxon>
        <taxon>Pseudomonadati</taxon>
        <taxon>Pseudomonadota</taxon>
        <taxon>Alphaproteobacteria</taxon>
        <taxon>Acetobacterales</taxon>
        <taxon>Acetobacteraceae</taxon>
        <taxon>Gluconobacter</taxon>
    </lineage>
</organism>
<comment type="pathway">
    <text evidence="2">Bacterial outer membrane biogenesis; LPS core biosynthesis.</text>
</comment>
<evidence type="ECO:0000259" key="11">
    <source>
        <dbReference type="Pfam" id="PF04413"/>
    </source>
</evidence>
<feature type="active site" description="Proton acceptor" evidence="8">
    <location>
        <position position="277"/>
    </location>
</feature>
<dbReference type="eggNOG" id="COG1519">
    <property type="taxonomic scope" value="Bacteria"/>
</dbReference>
<dbReference type="STRING" id="1088869.GMO_06900"/>
<dbReference type="GO" id="GO:0005886">
    <property type="term" value="C:plasma membrane"/>
    <property type="evidence" value="ECO:0007669"/>
    <property type="project" value="TreeGrafter"/>
</dbReference>
<dbReference type="Gene3D" id="3.40.50.11720">
    <property type="entry name" value="3-Deoxy-D-manno-octulosonic-acid transferase, N-terminal domain"/>
    <property type="match status" value="1"/>
</dbReference>
<comment type="caution">
    <text evidence="12">The sequence shown here is derived from an EMBL/GenBank/DDBJ whole genome shotgun (WGS) entry which is preliminary data.</text>
</comment>
<evidence type="ECO:0000313" key="12">
    <source>
        <dbReference type="EMBL" id="EHH69383.1"/>
    </source>
</evidence>
<evidence type="ECO:0000256" key="8">
    <source>
        <dbReference type="PIRSR" id="PIRSR639901-1"/>
    </source>
</evidence>
<evidence type="ECO:0000256" key="4">
    <source>
        <dbReference type="ARBA" id="ARBA00019077"/>
    </source>
</evidence>
<feature type="domain" description="DUF374" evidence="10">
    <location>
        <begin position="66"/>
        <end position="134"/>
    </location>
</feature>
<dbReference type="InterPro" id="IPR007507">
    <property type="entry name" value="Glycos_transf_N"/>
</dbReference>
<evidence type="ECO:0000256" key="3">
    <source>
        <dbReference type="ARBA" id="ARBA00012621"/>
    </source>
</evidence>
<dbReference type="InterPro" id="IPR007172">
    <property type="entry name" value="DUF374"/>
</dbReference>
<evidence type="ECO:0000313" key="13">
    <source>
        <dbReference type="Proteomes" id="UP000004949"/>
    </source>
</evidence>
<reference evidence="12 13" key="1">
    <citation type="submission" date="2011-10" db="EMBL/GenBank/DDBJ databases">
        <title>Genome sequence of Gluconobacter morbifer G707, isolated from Drosophila gut.</title>
        <authorList>
            <person name="Lee W.-J."/>
            <person name="Kim E.-K."/>
        </authorList>
    </citation>
    <scope>NUCLEOTIDE SEQUENCE [LARGE SCALE GENOMIC DNA]</scope>
    <source>
        <strain evidence="12 13">G707</strain>
    </source>
</reference>
<dbReference type="CDD" id="cd07983">
    <property type="entry name" value="LPLAT_DUF374-like"/>
    <property type="match status" value="1"/>
</dbReference>
<comment type="catalytic activity">
    <reaction evidence="7">
        <text>lipid IVA (E. coli) + CMP-3-deoxy-beta-D-manno-octulosonate = alpha-Kdo-(2-&gt;6)-lipid IVA (E. coli) + CMP + H(+)</text>
        <dbReference type="Rhea" id="RHEA:28066"/>
        <dbReference type="ChEBI" id="CHEBI:15378"/>
        <dbReference type="ChEBI" id="CHEBI:58603"/>
        <dbReference type="ChEBI" id="CHEBI:60364"/>
        <dbReference type="ChEBI" id="CHEBI:60377"/>
        <dbReference type="ChEBI" id="CHEBI:85987"/>
        <dbReference type="EC" id="2.4.99.12"/>
    </reaction>
</comment>
<dbReference type="OrthoDB" id="9789797at2"/>
<protein>
    <recommendedName>
        <fullName evidence="4">3-deoxy-D-manno-octulosonic acid transferase</fullName>
        <ecNumber evidence="3">2.4.99.12</ecNumber>
    </recommendedName>
    <alternativeName>
        <fullName evidence="6">Lipid IV(A) 3-deoxy-D-manno-octulosonic acid transferase</fullName>
    </alternativeName>
</protein>
<dbReference type="InterPro" id="IPR039901">
    <property type="entry name" value="Kdotransferase"/>
</dbReference>
<name>G6XGS5_9PROT</name>
<comment type="function">
    <text evidence="1">Involved in lipopolysaccharide (LPS) biosynthesis. Catalyzes the transfer of 3-deoxy-D-manno-octulosonate (Kdo) residue(s) from CMP-Kdo to lipid IV(A), the tetraacyldisaccharide-1,4'-bisphosphate precursor of lipid A.</text>
</comment>
<dbReference type="PATRIC" id="fig|1088869.3.peg.698"/>
<feature type="domain" description="3-deoxy-D-manno-octulosonic-acid transferase N-terminal" evidence="11">
    <location>
        <begin position="250"/>
        <end position="427"/>
    </location>
</feature>
<dbReference type="AlphaFoldDB" id="G6XGS5"/>
<dbReference type="eggNOG" id="COG2121">
    <property type="taxonomic scope" value="Bacteria"/>
</dbReference>
<evidence type="ECO:0000256" key="6">
    <source>
        <dbReference type="ARBA" id="ARBA00031445"/>
    </source>
</evidence>
<proteinExistence type="predicted"/>
<dbReference type="RefSeq" id="WP_008850840.1">
    <property type="nucleotide sequence ID" value="NZ_AGQV01000001.1"/>
</dbReference>
<sequence>MISPARPIRLWLGICLRSTRWQVRGSARSRRLLTTAHQGTVVAFWHRSLTLSPALWFWARRIEPALRLRVLISRNRDGQLISQTVRPWDIIGIHGSSGRKGKDKGGASVLRVALKELRNGALVAITPDGPRGPAEQVQPGTVALSRLAKCAVVPMGLSCSGLRLPSWDGLAFPLPFGHGAMVAGAPLFQPDAETLQDALRAVSQQADILVQRQKRSLADRLWHLTGTLLAPALTIMLRIRLHRGKEIRTRLRERMGLGAPSRPAGPLLWVHAASVGETLSALPLVEALLQKQPDLHVLFTTATVTGSDIVARHASSGDRLIHQFIPHDVPRWVRRFLKHWRPDGVVFVESELWPGMVSACYRRGIPVMLVNGRLSDCSARRWARVPRLAKRMLSRLAWVAARGPEDALRFRALGASPVFEDGDLKQDAPPLPYDEKELARLKALIGSRPVFVAASTHPGEETLILAAAARARRTQPDLLTIIVPRHPVRGAELAAEFGLPRRSTGATPDAATPVWLADTLGELGLFYRLADRCLIGNSLCGNGGGHNPFEPLRLGTSTATGPLMQNWRDAMSTLSGVVHSVQDMESLAQWIVTSLPAVTEARCNHPVVNRLRDRILGMIEE</sequence>
<evidence type="ECO:0000256" key="9">
    <source>
        <dbReference type="PIRSR" id="PIRSR639901-2"/>
    </source>
</evidence>
<evidence type="ECO:0000256" key="2">
    <source>
        <dbReference type="ARBA" id="ARBA00004713"/>
    </source>
</evidence>
<evidence type="ECO:0000256" key="1">
    <source>
        <dbReference type="ARBA" id="ARBA00003394"/>
    </source>
</evidence>
<dbReference type="GO" id="GO:0009244">
    <property type="term" value="P:lipopolysaccharide core region biosynthetic process"/>
    <property type="evidence" value="ECO:0007669"/>
    <property type="project" value="UniProtKB-UniPathway"/>
</dbReference>
<feature type="site" description="Transition state stabilizer" evidence="9">
    <location>
        <position position="349"/>
    </location>
</feature>
<evidence type="ECO:0000256" key="5">
    <source>
        <dbReference type="ARBA" id="ARBA00022679"/>
    </source>
</evidence>
<dbReference type="InterPro" id="IPR038107">
    <property type="entry name" value="Glycos_transf_N_sf"/>
</dbReference>
<dbReference type="PANTHER" id="PTHR42755">
    <property type="entry name" value="3-DEOXY-MANNO-OCTULOSONATE CYTIDYLYLTRANSFERASE"/>
    <property type="match status" value="1"/>
</dbReference>
<dbReference type="GO" id="GO:0043842">
    <property type="term" value="F:Kdo transferase activity"/>
    <property type="evidence" value="ECO:0007669"/>
    <property type="project" value="UniProtKB-EC"/>
</dbReference>
<gene>
    <name evidence="12" type="ORF">GMO_06900</name>
</gene>
<dbReference type="Gene3D" id="3.40.50.2000">
    <property type="entry name" value="Glycogen Phosphorylase B"/>
    <property type="match status" value="1"/>
</dbReference>
<evidence type="ECO:0000259" key="10">
    <source>
        <dbReference type="Pfam" id="PF04028"/>
    </source>
</evidence>
<feature type="site" description="Transition state stabilizer" evidence="9">
    <location>
        <position position="425"/>
    </location>
</feature>
<dbReference type="EMBL" id="AGQV01000001">
    <property type="protein sequence ID" value="EHH69383.1"/>
    <property type="molecule type" value="Genomic_DNA"/>
</dbReference>
<dbReference type="PANTHER" id="PTHR42755:SF1">
    <property type="entry name" value="3-DEOXY-D-MANNO-OCTULOSONIC ACID TRANSFERASE, MITOCHONDRIAL-RELATED"/>
    <property type="match status" value="1"/>
</dbReference>
<accession>G6XGS5</accession>